<feature type="domain" description="Glycosyltransferase 2-like" evidence="1">
    <location>
        <begin position="16"/>
        <end position="173"/>
    </location>
</feature>
<dbReference type="PANTHER" id="PTHR43685:SF11">
    <property type="entry name" value="GLYCOSYLTRANSFERASE TAGX-RELATED"/>
    <property type="match status" value="1"/>
</dbReference>
<dbReference type="Gene3D" id="3.90.550.10">
    <property type="entry name" value="Spore Coat Polysaccharide Biosynthesis Protein SpsA, Chain A"/>
    <property type="match status" value="1"/>
</dbReference>
<name>A0A3N1LGN4_9PROT</name>
<comment type="caution">
    <text evidence="2">The sequence shown here is derived from an EMBL/GenBank/DDBJ whole genome shotgun (WGS) entry which is preliminary data.</text>
</comment>
<dbReference type="RefSeq" id="WP_123689984.1">
    <property type="nucleotide sequence ID" value="NZ_AP019700.1"/>
</dbReference>
<dbReference type="Proteomes" id="UP000278222">
    <property type="component" value="Unassembled WGS sequence"/>
</dbReference>
<dbReference type="Gene3D" id="3.40.50.2000">
    <property type="entry name" value="Glycogen Phosphorylase B"/>
    <property type="match status" value="1"/>
</dbReference>
<evidence type="ECO:0000259" key="1">
    <source>
        <dbReference type="Pfam" id="PF00535"/>
    </source>
</evidence>
<dbReference type="Pfam" id="PF00535">
    <property type="entry name" value="Glycos_transf_2"/>
    <property type="match status" value="1"/>
</dbReference>
<dbReference type="SUPFAM" id="SSF53448">
    <property type="entry name" value="Nucleotide-diphospho-sugar transferases"/>
    <property type="match status" value="1"/>
</dbReference>
<dbReference type="GO" id="GO:0016740">
    <property type="term" value="F:transferase activity"/>
    <property type="evidence" value="ECO:0007669"/>
    <property type="project" value="UniProtKB-KW"/>
</dbReference>
<evidence type="ECO:0000313" key="3">
    <source>
        <dbReference type="Proteomes" id="UP000278222"/>
    </source>
</evidence>
<dbReference type="AlphaFoldDB" id="A0A3N1LGN4"/>
<proteinExistence type="predicted"/>
<gene>
    <name evidence="2" type="ORF">EDC65_2423</name>
</gene>
<evidence type="ECO:0000313" key="2">
    <source>
        <dbReference type="EMBL" id="ROP90572.1"/>
    </source>
</evidence>
<keyword evidence="3" id="KW-1185">Reference proteome</keyword>
<dbReference type="InterPro" id="IPR050834">
    <property type="entry name" value="Glycosyltransf_2"/>
</dbReference>
<dbReference type="SUPFAM" id="SSF53756">
    <property type="entry name" value="UDP-Glycosyltransferase/glycogen phosphorylase"/>
    <property type="match status" value="1"/>
</dbReference>
<organism evidence="2 3">
    <name type="scientific">Stella humosa</name>
    <dbReference type="NCBI Taxonomy" id="94"/>
    <lineage>
        <taxon>Bacteria</taxon>
        <taxon>Pseudomonadati</taxon>
        <taxon>Pseudomonadota</taxon>
        <taxon>Alphaproteobacteria</taxon>
        <taxon>Rhodospirillales</taxon>
        <taxon>Stellaceae</taxon>
        <taxon>Stella</taxon>
    </lineage>
</organism>
<dbReference type="InterPro" id="IPR029044">
    <property type="entry name" value="Nucleotide-diphossugar_trans"/>
</dbReference>
<dbReference type="OrthoDB" id="7296636at2"/>
<keyword evidence="2" id="KW-0808">Transferase</keyword>
<protein>
    <submittedName>
        <fullName evidence="2">Glycosyl transferase family 1</fullName>
    </submittedName>
</protein>
<dbReference type="InterPro" id="IPR001173">
    <property type="entry name" value="Glyco_trans_2-like"/>
</dbReference>
<reference evidence="2 3" key="1">
    <citation type="submission" date="2018-11" db="EMBL/GenBank/DDBJ databases">
        <title>Genomic Encyclopedia of Type Strains, Phase IV (KMG-IV): sequencing the most valuable type-strain genomes for metagenomic binning, comparative biology and taxonomic classification.</title>
        <authorList>
            <person name="Goeker M."/>
        </authorList>
    </citation>
    <scope>NUCLEOTIDE SEQUENCE [LARGE SCALE GENOMIC DNA]</scope>
    <source>
        <strain evidence="2 3">DSM 5900</strain>
    </source>
</reference>
<dbReference type="PANTHER" id="PTHR43685">
    <property type="entry name" value="GLYCOSYLTRANSFERASE"/>
    <property type="match status" value="1"/>
</dbReference>
<dbReference type="EMBL" id="RJKX01000014">
    <property type="protein sequence ID" value="ROP90572.1"/>
    <property type="molecule type" value="Genomic_DNA"/>
</dbReference>
<sequence length="837" mass="90184">MTTEPENAMAAAPLVSIVIPVFNGANYLAEAIESALGQTYRDIEVLVVDDGSTDQGATRRVAAAFGSRIRYLAKPNGGVGSALNFGIAAMRGELFSWLSHDDLYRPRKVERQVAAWRSAGRRAVVVGDVETMDAEGTTVGYRSLAGTNLAARPLDAIMRRDLNGCAMLIPRAVFDEVGLFDPGLPTTQDYDLWLRMAHRVPFVHVAAPDVRQRLHPEQGSHHPAHRREAERLFVHAFSHLPPARMAAYEGSEVGFLLRHRDDMAPYPGVVDHIDRRLADLRDQADLACVLMAPDGMAPPAAAAAAVQGWNPRPRQVLHGGFGAAAVRRAVEDTTAEWLLFVRADRLPAADRVRAALVLQARRDADMVLLAEPAGDGIPVADFLLRRGAALALRIALVDAATLDRACLDALALVATLPGQDPPETVPGRADIRDAAAGQSLSAPHGADADAAVVRALADAGGPELPRILFLAHDFGGGTLVHLQRLGALLRGRAVPVFAFGSAAGEIRLSLSAAEGRHGVVFRLSHHYRRLVDTLRRAGFVRVDVFHVMGFEEHAAQLVADLGLPYDVTLVDYDHFATPPHLGDADGRFRGEGLVDAREPTLIRASPRPIVTTAGRVVAISRDMAHRVARIAPGLPLVCAAHWARPAPESHRVMPVGLRPGEPLRVLLVGTIGPIKGSQVVAEAARIVRTRRLPIRFHVAGALGPLPALPDDVLTIHPAADHGRLPDLFGHIGAHVGWHPAQVPETWSYSLTDMMEAGLPIVASALGALSERCAGRPFTWLLPWDGTAEAWVEFFLRLHATRLAEPPRWAPVEHLPPAVAFYPDAYLAPAEAALRERG</sequence>
<accession>A0A3N1LGN4</accession>